<organism evidence="4 5">
    <name type="scientific">Marinomonas phaeophyticola</name>
    <dbReference type="NCBI Taxonomy" id="3004091"/>
    <lineage>
        <taxon>Bacteria</taxon>
        <taxon>Pseudomonadati</taxon>
        <taxon>Pseudomonadota</taxon>
        <taxon>Gammaproteobacteria</taxon>
        <taxon>Oceanospirillales</taxon>
        <taxon>Oceanospirillaceae</taxon>
        <taxon>Marinomonas</taxon>
    </lineage>
</organism>
<name>A0ABT4JQV9_9GAMM</name>
<evidence type="ECO:0000256" key="3">
    <source>
        <dbReference type="ARBA" id="ARBA00022729"/>
    </source>
</evidence>
<dbReference type="SUPFAM" id="SSF50876">
    <property type="entry name" value="Avidin/streptavidin"/>
    <property type="match status" value="1"/>
</dbReference>
<sequence>MTVTINGCWENSYGSKMNLIVLSDGWVFGDYTSTTGASGTYFVLGRVSHQPVTKDVGQALVLSIFWKPIHKAPPDNSWHWVSSYCGQLQSNGTLTVVNSLVVSMEYEGIAIGSYIDNLTFKKSISTSSSLPQPSFFDLFNCSTSCLHKCALTGLWQDTEEGISLNLATFNVEIGLIKGTLKYEGETIEMRGFYDMNADSIGLQSITLSGCLSGNPIALSGSLNTEKNTLTLFRWLACGTTSEEVFLQANASGWILNKQSSDSEENKE</sequence>
<dbReference type="EMBL" id="JAPUBN010000010">
    <property type="protein sequence ID" value="MCZ2720777.1"/>
    <property type="molecule type" value="Genomic_DNA"/>
</dbReference>
<dbReference type="InterPro" id="IPR036896">
    <property type="entry name" value="Avidin-like_sf"/>
</dbReference>
<keyword evidence="2" id="KW-0964">Secreted</keyword>
<dbReference type="RefSeq" id="WP_269122917.1">
    <property type="nucleotide sequence ID" value="NZ_JAPUBN010000010.1"/>
</dbReference>
<evidence type="ECO:0000256" key="2">
    <source>
        <dbReference type="ARBA" id="ARBA00022525"/>
    </source>
</evidence>
<keyword evidence="3" id="KW-0732">Signal</keyword>
<proteinExistence type="predicted"/>
<dbReference type="Proteomes" id="UP001149719">
    <property type="component" value="Unassembled WGS sequence"/>
</dbReference>
<dbReference type="InterPro" id="IPR005468">
    <property type="entry name" value="Avidin/str"/>
</dbReference>
<evidence type="ECO:0000313" key="4">
    <source>
        <dbReference type="EMBL" id="MCZ2720777.1"/>
    </source>
</evidence>
<dbReference type="Gene3D" id="2.40.128.30">
    <property type="entry name" value="Avidin-like"/>
    <property type="match status" value="1"/>
</dbReference>
<evidence type="ECO:0000313" key="5">
    <source>
        <dbReference type="Proteomes" id="UP001149719"/>
    </source>
</evidence>
<reference evidence="4" key="1">
    <citation type="submission" date="2022-12" db="EMBL/GenBank/DDBJ databases">
        <title>Marinomonas 15G1-11 sp. nov, isolated from marine algae.</title>
        <authorList>
            <person name="Butt M."/>
            <person name="Choi D.G."/>
            <person name="Kim J.M."/>
            <person name="Lee J.K."/>
            <person name="Baek J.H."/>
            <person name="Jeon C.O."/>
        </authorList>
    </citation>
    <scope>NUCLEOTIDE SEQUENCE</scope>
    <source>
        <strain evidence="4">15G1-11</strain>
    </source>
</reference>
<gene>
    <name evidence="4" type="ORF">O1D97_03745</name>
</gene>
<keyword evidence="5" id="KW-1185">Reference proteome</keyword>
<accession>A0ABT4JQV9</accession>
<protein>
    <submittedName>
        <fullName evidence="4">Uncharacterized protein</fullName>
    </submittedName>
</protein>
<comment type="caution">
    <text evidence="4">The sequence shown here is derived from an EMBL/GenBank/DDBJ whole genome shotgun (WGS) entry which is preliminary data.</text>
</comment>
<dbReference type="Pfam" id="PF01382">
    <property type="entry name" value="Avidin"/>
    <property type="match status" value="1"/>
</dbReference>
<comment type="subcellular location">
    <subcellularLocation>
        <location evidence="1">Secreted</location>
    </subcellularLocation>
</comment>
<evidence type="ECO:0000256" key="1">
    <source>
        <dbReference type="ARBA" id="ARBA00004613"/>
    </source>
</evidence>